<organism evidence="1 2">
    <name type="scientific">Archangium lansingense</name>
    <dbReference type="NCBI Taxonomy" id="2995310"/>
    <lineage>
        <taxon>Bacteria</taxon>
        <taxon>Pseudomonadati</taxon>
        <taxon>Myxococcota</taxon>
        <taxon>Myxococcia</taxon>
        <taxon>Myxococcales</taxon>
        <taxon>Cystobacterineae</taxon>
        <taxon>Archangiaceae</taxon>
        <taxon>Archangium</taxon>
    </lineage>
</organism>
<dbReference type="Proteomes" id="UP001207654">
    <property type="component" value="Unassembled WGS sequence"/>
</dbReference>
<protein>
    <submittedName>
        <fullName evidence="1">Uncharacterized protein</fullName>
    </submittedName>
</protein>
<dbReference type="RefSeq" id="WP_267538990.1">
    <property type="nucleotide sequence ID" value="NZ_JAPNKA010000001.1"/>
</dbReference>
<accession>A0ABT4AHE4</accession>
<proteinExistence type="predicted"/>
<keyword evidence="2" id="KW-1185">Reference proteome</keyword>
<sequence>MSVLSYPEWQDWQTTCRVCERVKCPKPEAVGEWLEKLVRQLHEQMLPDLSGHSGWRRQAAFFESLLQCYTVTWSWALRGVCPDCIKYEDPTTAAYLDSPELVDFDAAVRWSCLAPDFKVVSLVRAYTPRGLVRVPAVWRSRGLSVHPNVDFWPTDFRWCISHDRTGYRVTRVDVQDEAVALAELLSEVADWEALDLAVIEADKALHARVKHVVSVLSVGGAR</sequence>
<comment type="caution">
    <text evidence="1">The sequence shown here is derived from an EMBL/GenBank/DDBJ whole genome shotgun (WGS) entry which is preliminary data.</text>
</comment>
<name>A0ABT4AHE4_9BACT</name>
<evidence type="ECO:0000313" key="2">
    <source>
        <dbReference type="Proteomes" id="UP001207654"/>
    </source>
</evidence>
<evidence type="ECO:0000313" key="1">
    <source>
        <dbReference type="EMBL" id="MCY1080319.1"/>
    </source>
</evidence>
<dbReference type="EMBL" id="JAPNKA010000001">
    <property type="protein sequence ID" value="MCY1080319.1"/>
    <property type="molecule type" value="Genomic_DNA"/>
</dbReference>
<gene>
    <name evidence="1" type="ORF">OV287_38290</name>
</gene>
<reference evidence="1 2" key="1">
    <citation type="submission" date="2022-11" db="EMBL/GenBank/DDBJ databases">
        <title>Minimal conservation of predation-associated metabolite biosynthetic gene clusters underscores biosynthetic potential of Myxococcota including descriptions for ten novel species: Archangium lansinium sp. nov., Myxococcus landrumus sp. nov., Nannocystis bai.</title>
        <authorList>
            <person name="Ahearne A."/>
            <person name="Stevens C."/>
            <person name="Phillips K."/>
        </authorList>
    </citation>
    <scope>NUCLEOTIDE SEQUENCE [LARGE SCALE GENOMIC DNA]</scope>
    <source>
        <strain evidence="1 2">MIWBW</strain>
    </source>
</reference>